<sequence length="294" mass="32424">MSHGQKTQYCNLQGESQVPREEQGQMHSDLSVAEGEESNNNNSSSSASPTLPRKIPVGGIPKIHQSPQCALSPPTVRASIPVSPSDEASGNQVGEGEGPMVLHHELSAKVADLVQFLLLKYRLKELTNKTEIIEKIIEDDEQHYNRIFNEASEGLKLVFGIDVIEVDPVAHTYALVIALGITYDGMLTNAQGMPKTGLLIIALGAICMNGNRVSENVIWRALNMMGVSTTENHYVAGNAKKLFTETFVQEGYLEYNLVPDSDPPHYEFLWGPRAHAETRSEDVLEFLAEINRRN</sequence>
<evidence type="ECO:0000259" key="2">
    <source>
        <dbReference type="PROSITE" id="PS50838"/>
    </source>
</evidence>
<gene>
    <name evidence="4 5 6" type="primary">LOC100768206</name>
</gene>
<dbReference type="AlphaFoldDB" id="A0A9J7HA32"/>
<evidence type="ECO:0000256" key="1">
    <source>
        <dbReference type="SAM" id="MobiDB-lite"/>
    </source>
</evidence>
<dbReference type="RefSeq" id="XP_027288003.1">
    <property type="nucleotide sequence ID" value="XM_027432202.2"/>
</dbReference>
<dbReference type="Gene3D" id="1.10.10.1200">
    <property type="entry name" value="MAGE homology domain, winged helix WH1 motif"/>
    <property type="match status" value="1"/>
</dbReference>
<dbReference type="InterPro" id="IPR002190">
    <property type="entry name" value="MHD_dom"/>
</dbReference>
<dbReference type="GO" id="GO:0000122">
    <property type="term" value="P:negative regulation of transcription by RNA polymerase II"/>
    <property type="evidence" value="ECO:0007669"/>
    <property type="project" value="TreeGrafter"/>
</dbReference>
<dbReference type="RefSeq" id="XP_035293689.1">
    <property type="nucleotide sequence ID" value="XM_035437798.1"/>
</dbReference>
<reference evidence="4 5" key="3">
    <citation type="submission" date="2025-04" db="UniProtKB">
        <authorList>
            <consortium name="RefSeq"/>
        </authorList>
    </citation>
    <scope>IDENTIFICATION</scope>
    <source>
        <strain evidence="4 5">17A/GY</strain>
        <tissue evidence="4 5">Liver</tissue>
    </source>
</reference>
<evidence type="ECO:0000313" key="5">
    <source>
        <dbReference type="RefSeq" id="XP_035306178.1"/>
    </source>
</evidence>
<dbReference type="RefSeq" id="XP_035306178.1">
    <property type="nucleotide sequence ID" value="XM_035450287.1"/>
</dbReference>
<feature type="compositionally biased region" description="Polar residues" evidence="1">
    <location>
        <begin position="1"/>
        <end position="16"/>
    </location>
</feature>
<feature type="domain" description="MAGE" evidence="2">
    <location>
        <begin position="106"/>
        <end position="294"/>
    </location>
</feature>
<feature type="region of interest" description="Disordered" evidence="1">
    <location>
        <begin position="1"/>
        <end position="98"/>
    </location>
</feature>
<dbReference type="PROSITE" id="PS50838">
    <property type="entry name" value="MAGE"/>
    <property type="match status" value="1"/>
</dbReference>
<dbReference type="GeneID" id="100768206"/>
<feature type="compositionally biased region" description="Low complexity" evidence="1">
    <location>
        <begin position="38"/>
        <end position="48"/>
    </location>
</feature>
<accession>A0A9J7HA32</accession>
<dbReference type="Pfam" id="PF01454">
    <property type="entry name" value="MAGE"/>
    <property type="match status" value="1"/>
</dbReference>
<dbReference type="RefSeq" id="XP_027241321.1">
    <property type="nucleotide sequence ID" value="XM_027385520.2"/>
</dbReference>
<dbReference type="SMART" id="SM01373">
    <property type="entry name" value="MAGE"/>
    <property type="match status" value="1"/>
</dbReference>
<dbReference type="Pfam" id="PF12440">
    <property type="entry name" value="MAGE_N"/>
    <property type="match status" value="1"/>
</dbReference>
<dbReference type="InterPro" id="IPR037445">
    <property type="entry name" value="MAGE"/>
</dbReference>
<dbReference type="SMART" id="SM01392">
    <property type="entry name" value="MAGE_N"/>
    <property type="match status" value="1"/>
</dbReference>
<evidence type="ECO:0000313" key="3">
    <source>
        <dbReference type="Proteomes" id="UP001108280"/>
    </source>
</evidence>
<dbReference type="InterPro" id="IPR041899">
    <property type="entry name" value="MAGE_WH2"/>
</dbReference>
<dbReference type="RefSeq" id="XP_035306179.1">
    <property type="nucleotide sequence ID" value="XM_035450288.1"/>
</dbReference>
<dbReference type="InterPro" id="IPR021072">
    <property type="entry name" value="MAGE_N"/>
</dbReference>
<dbReference type="PANTHER" id="PTHR11736">
    <property type="entry name" value="MELANOMA-ASSOCIATED ANTIGEN MAGE ANTIGEN"/>
    <property type="match status" value="1"/>
</dbReference>
<organism evidence="3 5">
    <name type="scientific">Cricetulus griseus</name>
    <name type="common">Chinese hamster</name>
    <name type="synonym">Cricetulus barabensis griseus</name>
    <dbReference type="NCBI Taxonomy" id="10029"/>
    <lineage>
        <taxon>Eukaryota</taxon>
        <taxon>Metazoa</taxon>
        <taxon>Chordata</taxon>
        <taxon>Craniata</taxon>
        <taxon>Vertebrata</taxon>
        <taxon>Euteleostomi</taxon>
        <taxon>Mammalia</taxon>
        <taxon>Eutheria</taxon>
        <taxon>Euarchontoglires</taxon>
        <taxon>Glires</taxon>
        <taxon>Rodentia</taxon>
        <taxon>Myomorpha</taxon>
        <taxon>Muroidea</taxon>
        <taxon>Cricetidae</taxon>
        <taxon>Cricetinae</taxon>
        <taxon>Cricetulus</taxon>
    </lineage>
</organism>
<evidence type="ECO:0000313" key="4">
    <source>
        <dbReference type="RefSeq" id="XP_027288003.1"/>
    </source>
</evidence>
<dbReference type="Proteomes" id="UP001108280">
    <property type="component" value="Chromosome X"/>
</dbReference>
<dbReference type="OrthoDB" id="205198at2759"/>
<protein>
    <submittedName>
        <fullName evidence="4 5">Melanoma-associated antigen 10</fullName>
    </submittedName>
</protein>
<dbReference type="GO" id="GO:0005634">
    <property type="term" value="C:nucleus"/>
    <property type="evidence" value="ECO:0007669"/>
    <property type="project" value="TreeGrafter"/>
</dbReference>
<dbReference type="KEGG" id="cge:100768206"/>
<dbReference type="Gene3D" id="1.10.10.1210">
    <property type="entry name" value="MAGE homology domain, winged helix WH2 motif"/>
    <property type="match status" value="1"/>
</dbReference>
<reference evidence="3" key="2">
    <citation type="journal article" date="2020" name="Biotechnol. Bioeng.">
        <title>Chromosome-scale scaffolds for the Chinese hamster reference genome assembly to facilitate the study of the CHO epigenome.</title>
        <authorList>
            <person name="Hilliard W."/>
            <person name="MacDonald M."/>
            <person name="Lee K.H."/>
        </authorList>
    </citation>
    <scope>NUCLEOTIDE SEQUENCE [LARGE SCALE GENOMIC DNA]</scope>
    <source>
        <strain evidence="3">17A/GY</strain>
    </source>
</reference>
<dbReference type="FunFam" id="1.10.10.1210:FF:000001">
    <property type="entry name" value="melanoma-associated antigen D1"/>
    <property type="match status" value="1"/>
</dbReference>
<dbReference type="InterPro" id="IPR041898">
    <property type="entry name" value="MAGE_WH1"/>
</dbReference>
<name>A0A9J7HA32_CRIGR</name>
<dbReference type="RefSeq" id="XP_035293688.1">
    <property type="nucleotide sequence ID" value="XM_035437797.1"/>
</dbReference>
<dbReference type="PANTHER" id="PTHR11736:SF153">
    <property type="entry name" value="MELANOMA-ASSOCIATED ANTIGEN 10"/>
    <property type="match status" value="1"/>
</dbReference>
<evidence type="ECO:0000313" key="6">
    <source>
        <dbReference type="RefSeq" id="XP_035306179.1"/>
    </source>
</evidence>
<keyword evidence="3" id="KW-1185">Reference proteome</keyword>
<proteinExistence type="predicted"/>
<reference evidence="3" key="1">
    <citation type="journal article" date="2018" name="Biotechnol. Bioeng.">
        <title>A reference genome of the Chinese hamster based on a hybrid assembly strategy.</title>
        <authorList>
            <person name="Rupp O."/>
            <person name="MacDonald M.L."/>
            <person name="Li S."/>
            <person name="Dhiman H."/>
            <person name="Polson S."/>
            <person name="Griep S."/>
            <person name="Heffner K."/>
            <person name="Hernandez I."/>
            <person name="Brinkrolf K."/>
            <person name="Jadhav V."/>
            <person name="Samoudi M."/>
            <person name="Hao H."/>
            <person name="Kingham B."/>
            <person name="Goesmann A."/>
            <person name="Betenbaugh M.J."/>
            <person name="Lewis N.E."/>
            <person name="Borth N."/>
            <person name="Lee K.H."/>
        </authorList>
    </citation>
    <scope>NUCLEOTIDE SEQUENCE [LARGE SCALE GENOMIC DNA]</scope>
    <source>
        <strain evidence="3">17A/GY</strain>
    </source>
</reference>